<keyword evidence="2" id="KW-1185">Reference proteome</keyword>
<evidence type="ECO:0000313" key="1">
    <source>
        <dbReference type="EMBL" id="KAG7570959.1"/>
    </source>
</evidence>
<organism evidence="1 2">
    <name type="scientific">Filobasidium floriforme</name>
    <dbReference type="NCBI Taxonomy" id="5210"/>
    <lineage>
        <taxon>Eukaryota</taxon>
        <taxon>Fungi</taxon>
        <taxon>Dikarya</taxon>
        <taxon>Basidiomycota</taxon>
        <taxon>Agaricomycotina</taxon>
        <taxon>Tremellomycetes</taxon>
        <taxon>Filobasidiales</taxon>
        <taxon>Filobasidiaceae</taxon>
        <taxon>Filobasidium</taxon>
    </lineage>
</organism>
<dbReference type="EMBL" id="JABELV010000014">
    <property type="protein sequence ID" value="KAG7570959.1"/>
    <property type="molecule type" value="Genomic_DNA"/>
</dbReference>
<dbReference type="PANTHER" id="PTHR46579">
    <property type="entry name" value="F5/8 TYPE C DOMAIN-CONTAINING PROTEIN-RELATED"/>
    <property type="match status" value="1"/>
</dbReference>
<reference evidence="1" key="1">
    <citation type="submission" date="2020-04" db="EMBL/GenBank/DDBJ databases">
        <title>Analysis of mating type loci in Filobasidium floriforme.</title>
        <authorList>
            <person name="Nowrousian M."/>
        </authorList>
    </citation>
    <scope>NUCLEOTIDE SEQUENCE</scope>
    <source>
        <strain evidence="1">CBS 6242</strain>
    </source>
</reference>
<sequence>MPSHVSKDGLMDGTAWRATVGGDVVRTVMEDGAVVDVENEDTYRHTGNPFGLQLVINCDWFAVKGLKDSSVGVIYAAIANLPRDMCFRSRYTCLLTVIPGPREPAEDCLSKVLAPIIADMKYCEGGFNMMLNEYPFPSPPRLHRVATRVLLNTSDLPATRKLSGFVGLANKTHPCHHCKIKRDDVNSPRGYDWRRLPLRDPEQMLAAAFRYRDTDDPGERAQIEEQYGVRFSPFLELVGYQHSASNPVDPLHNSFLGMAKSLVNMVLGIDRLFDGELAGEDRMERFTAVFERASVPGHLGRIAQRIALQFTSRKKKAGSGLKADQWKRVVQMLPVALYASWRSEDSDAICPTEIDRVRWYSAILSFCAGIRILHAHSITQNDADDGVQYLADAACSILSLDGHLTPNWHIAMHYSHFVMLYGPLQGYGTWPFERNNGKLSRIKHNLKPHETPSTVLRAWLLESHIAKVLSNPAPDADPRELAALERMREDRQKTRGTVMLDEVRGNKANRTMRLPAPYRPKQMVSLRRLSAYEPLLRYLTINYPQCNLVDVAHLQGENPCLPDRSHECYTLYTHVVFNGFK</sequence>
<dbReference type="AlphaFoldDB" id="A0A8K0JQZ9"/>
<dbReference type="Proteomes" id="UP000812966">
    <property type="component" value="Unassembled WGS sequence"/>
</dbReference>
<gene>
    <name evidence="1" type="ORF">FFLO_01053</name>
</gene>
<name>A0A8K0JQZ9_9TREE</name>
<dbReference type="PANTHER" id="PTHR46579:SF1">
    <property type="entry name" value="F5_8 TYPE C DOMAIN-CONTAINING PROTEIN"/>
    <property type="match status" value="1"/>
</dbReference>
<comment type="caution">
    <text evidence="1">The sequence shown here is derived from an EMBL/GenBank/DDBJ whole genome shotgun (WGS) entry which is preliminary data.</text>
</comment>
<evidence type="ECO:0000313" key="2">
    <source>
        <dbReference type="Proteomes" id="UP000812966"/>
    </source>
</evidence>
<protein>
    <submittedName>
        <fullName evidence="1">Uncharacterized protein</fullName>
    </submittedName>
</protein>
<proteinExistence type="predicted"/>
<accession>A0A8K0JQZ9</accession>